<evidence type="ECO:0000313" key="3">
    <source>
        <dbReference type="Proteomes" id="UP000499080"/>
    </source>
</evidence>
<keyword evidence="3" id="KW-1185">Reference proteome</keyword>
<dbReference type="Proteomes" id="UP000499080">
    <property type="component" value="Unassembled WGS sequence"/>
</dbReference>
<gene>
    <name evidence="2" type="ORF">AVEN_188223_1</name>
</gene>
<dbReference type="EMBL" id="BGPR01021450">
    <property type="protein sequence ID" value="GBN86756.1"/>
    <property type="molecule type" value="Genomic_DNA"/>
</dbReference>
<evidence type="ECO:0000256" key="1">
    <source>
        <dbReference type="SAM" id="MobiDB-lite"/>
    </source>
</evidence>
<name>A0A4Y2SGN7_ARAVE</name>
<comment type="caution">
    <text evidence="2">The sequence shown here is derived from an EMBL/GenBank/DDBJ whole genome shotgun (WGS) entry which is preliminary data.</text>
</comment>
<feature type="region of interest" description="Disordered" evidence="1">
    <location>
        <begin position="160"/>
        <end position="180"/>
    </location>
</feature>
<organism evidence="2 3">
    <name type="scientific">Araneus ventricosus</name>
    <name type="common">Orbweaver spider</name>
    <name type="synonym">Epeira ventricosa</name>
    <dbReference type="NCBI Taxonomy" id="182803"/>
    <lineage>
        <taxon>Eukaryota</taxon>
        <taxon>Metazoa</taxon>
        <taxon>Ecdysozoa</taxon>
        <taxon>Arthropoda</taxon>
        <taxon>Chelicerata</taxon>
        <taxon>Arachnida</taxon>
        <taxon>Araneae</taxon>
        <taxon>Araneomorphae</taxon>
        <taxon>Entelegynae</taxon>
        <taxon>Araneoidea</taxon>
        <taxon>Araneidae</taxon>
        <taxon>Araneus</taxon>
    </lineage>
</organism>
<dbReference type="AlphaFoldDB" id="A0A4Y2SGN7"/>
<accession>A0A4Y2SGN7</accession>
<reference evidence="2 3" key="1">
    <citation type="journal article" date="2019" name="Sci. Rep.">
        <title>Orb-weaving spider Araneus ventricosus genome elucidates the spidroin gene catalogue.</title>
        <authorList>
            <person name="Kono N."/>
            <person name="Nakamura H."/>
            <person name="Ohtoshi R."/>
            <person name="Moran D.A.P."/>
            <person name="Shinohara A."/>
            <person name="Yoshida Y."/>
            <person name="Fujiwara M."/>
            <person name="Mori M."/>
            <person name="Tomita M."/>
            <person name="Arakawa K."/>
        </authorList>
    </citation>
    <scope>NUCLEOTIDE SEQUENCE [LARGE SCALE GENOMIC DNA]</scope>
</reference>
<protein>
    <submittedName>
        <fullName evidence="2">Uncharacterized protein</fullName>
    </submittedName>
</protein>
<evidence type="ECO:0000313" key="2">
    <source>
        <dbReference type="EMBL" id="GBN86756.1"/>
    </source>
</evidence>
<sequence>MVYAQTPWIYAVRGYGYAPTDNITTSKHATAHDENYDTRQTGSRDTTMSQMRHTARANTSTIVKDTRARRKGIYQSCQNADVLSKIQAEENTVSIYQICKDFEEVPLGIPRNSILCIDQKEQDVFHANKTRRFQVKIFILRERSRQSSFVQFSWRKIRSAPGHETASSPRQSRRRSSSVSTPSVGLALMFPASHIKVNRIKSQ</sequence>
<proteinExistence type="predicted"/>